<keyword evidence="2" id="KW-1185">Reference proteome</keyword>
<evidence type="ECO:0000313" key="2">
    <source>
        <dbReference type="Proteomes" id="UP000789525"/>
    </source>
</evidence>
<name>A0ACA9KJ16_9GLOM</name>
<evidence type="ECO:0000313" key="1">
    <source>
        <dbReference type="EMBL" id="CAG8476639.1"/>
    </source>
</evidence>
<dbReference type="Proteomes" id="UP000789525">
    <property type="component" value="Unassembled WGS sequence"/>
</dbReference>
<accession>A0ACA9KJ16</accession>
<gene>
    <name evidence="1" type="ORF">ACOLOM_LOCUS1826</name>
</gene>
<sequence length="1412" mass="161808">MADEWGNPPQKVENSWPMAKPTNNDSTADDYGRKNIRGLGLGLPPASNGAEDLWNNEAAPTQYNREQMKYQDANNDRKKLLSNSGDWNDNNNDLKKRSFNDDGWNSQNQRLEKRDDDFNSRRKSHQTSNNDNKTELYDTHVSSQKGFDYDSRNLGRSPTPTTDYDRRKDQRNFRGPHYSYENDSRSRKPREASHDKFTNVIDSPSRPSHAARDELDDESLALQEVIHNSFSARQTGKQFANDPESERWIGETKKLTEPATPGMRRNEKEYKDKAVQTEPIDLEPIVQMVCSTNPDVGDVLRKKLFSLGIYVNVGGNTSGRPLMDIEANELNDHEKIKVNVRKDFDGQWRSSSVSRSAAQPPTVANDLRRPASSWNDDGHEVSDKLNDDYNYQKKEFRSRQPINDFVSARDSSVTSTSKESKPWDSSNIPKIKDPSRPTSVKSLEPWETSEDKPRKSDIRSPSPSKSSRPRDFSHPPSPDEPWRNRSDGQKKSEFWDTNTSRIKSSDSRDHSPNHVSRDRKHENALENVSRQGNDPRRDDESRVYAPGKDPRTASRDSYKPRDNSDSSRVAQPWIGTQRNIDPQEVTVKKPNEKLDSYTPLPNTDTWDSNKGTSASNNNWLEKAALFKEQISGRQVTEENEKPLKKESEPWEKPRSDEPWVTASYEDNLPGSNMNNNDDTIENETRSWNKNLSSDNSWNKQDKNSFNSRVEQRDDYYDNGHRDRDRGGSRDARGTEKSCYNCRKPGHLSRDCPEDSISTAINLVIGQSSVLKKVDHVLDVETQLTSQLYIVVNPEPSGISREEAWSRLMKADRENDIDDFNKWLEEFAKASPEDTFQTIERRLRSHNCNGKIIALKREGIPLTSCLIDLQGNTGKEFVAQPVCSTTFRPAPASGTIASSEEENFRWLADAGFLRDDPSPICFNCKYCDRRDGNGERGEKSYGGYNGRGGYGDKDIRGKGGVKCYNCGEEGHMSKDCRNPRREHGRHDKFSDSNPYANGTYEDDRKYSSKWEYNNDGRDGGKRARGRDNTDDYSSANDRYQNDNFNKNRYNASRGSNYNDDKDFNRNRGGFNEGYQPRDSNQRGINRDADFNLREDRDQGRNFGRNFANRDYDFSSRGNRDGDRAYPNRDKREDHDRDFDRKRDDYSFGNKQDRSREPITRRWEARDRSISNANRNDDGPTLKKESWDQKPVIQEDTSDEWERKRNEVMATWGPTSNQKSENKSWPPQDERKDSFNKIPGERYPRGSKEELRGRSSETKEVFASAPNPEPSKDLTWYSKEGKQNQARLDEIKAVKEAEADVMAEFLGASKKKVVTGNVTHQELSNVLKREQDNDEEDNEILKEVTKDATKGLGRVSAGEIMLAEVETINEKHLTKKNDDNDDSLSTLPHESAHSKTVSAVASIDQFEDRESQKA</sequence>
<comment type="caution">
    <text evidence="1">The sequence shown here is derived from an EMBL/GenBank/DDBJ whole genome shotgun (WGS) entry which is preliminary data.</text>
</comment>
<dbReference type="EMBL" id="CAJVPT010002158">
    <property type="protein sequence ID" value="CAG8476639.1"/>
    <property type="molecule type" value="Genomic_DNA"/>
</dbReference>
<protein>
    <submittedName>
        <fullName evidence="1">13552_t:CDS:1</fullName>
    </submittedName>
</protein>
<organism evidence="1 2">
    <name type="scientific">Acaulospora colombiana</name>
    <dbReference type="NCBI Taxonomy" id="27376"/>
    <lineage>
        <taxon>Eukaryota</taxon>
        <taxon>Fungi</taxon>
        <taxon>Fungi incertae sedis</taxon>
        <taxon>Mucoromycota</taxon>
        <taxon>Glomeromycotina</taxon>
        <taxon>Glomeromycetes</taxon>
        <taxon>Diversisporales</taxon>
        <taxon>Acaulosporaceae</taxon>
        <taxon>Acaulospora</taxon>
    </lineage>
</organism>
<reference evidence="1" key="1">
    <citation type="submission" date="2021-06" db="EMBL/GenBank/DDBJ databases">
        <authorList>
            <person name="Kallberg Y."/>
            <person name="Tangrot J."/>
            <person name="Rosling A."/>
        </authorList>
    </citation>
    <scope>NUCLEOTIDE SEQUENCE</scope>
    <source>
        <strain evidence="1">CL356</strain>
    </source>
</reference>
<proteinExistence type="predicted"/>